<dbReference type="Pfam" id="PF05137">
    <property type="entry name" value="PilN"/>
    <property type="match status" value="1"/>
</dbReference>
<keyword evidence="2" id="KW-1133">Transmembrane helix</keyword>
<gene>
    <name evidence="3" type="ORF">FIV46_12130</name>
</gene>
<dbReference type="EMBL" id="VFIY01000015">
    <property type="protein sequence ID" value="TPD58977.1"/>
    <property type="molecule type" value="Genomic_DNA"/>
</dbReference>
<dbReference type="OrthoDB" id="8481375at2"/>
<evidence type="ECO:0000313" key="4">
    <source>
        <dbReference type="Proteomes" id="UP000319148"/>
    </source>
</evidence>
<evidence type="ECO:0000256" key="2">
    <source>
        <dbReference type="SAM" id="Phobius"/>
    </source>
</evidence>
<dbReference type="PANTHER" id="PTHR40278">
    <property type="entry name" value="DNA UTILIZATION PROTEIN HOFN"/>
    <property type="match status" value="1"/>
</dbReference>
<dbReference type="InterPro" id="IPR007813">
    <property type="entry name" value="PilN"/>
</dbReference>
<dbReference type="RefSeq" id="WP_139941196.1">
    <property type="nucleotide sequence ID" value="NZ_JBHSYP010000002.1"/>
</dbReference>
<reference evidence="4" key="1">
    <citation type="submission" date="2019-06" db="EMBL/GenBank/DDBJ databases">
        <title>The complete genome of Emcibacter congregatus ZYLT.</title>
        <authorList>
            <person name="Zhao Z."/>
        </authorList>
    </citation>
    <scope>NUCLEOTIDE SEQUENCE [LARGE SCALE GENOMIC DNA]</scope>
    <source>
        <strain evidence="4">MCCC 1A06723</strain>
    </source>
</reference>
<keyword evidence="2" id="KW-0812">Transmembrane</keyword>
<dbReference type="AlphaFoldDB" id="A0A501PG07"/>
<accession>A0A501PG07</accession>
<feature type="transmembrane region" description="Helical" evidence="2">
    <location>
        <begin position="213"/>
        <end position="233"/>
    </location>
</feature>
<sequence>MGKRFKILSNYLRYFWTWWIGELTGMVPDRVKSAFFPDEKIGRLCLSKAQLELQFVDGEGTEEKISHARSGNLRQDLEEVFDQAERKGFSSKTLEVELLPDMILSRLIRLPETARNNFRQIISLQFDRYFPLSEDKVLFDCVAGPGKDKKEVTIEAALVRKTLAEELSQRLEAQKITLKKIYVSEKQQEKSAARCFTFLDRTGFIAPEERKPVFALAVCLCLLLPVWLGVYSYKLSARETWLREQAVELSREVKGIEKISAKIVAEQQQRRLYQEKIEEVRLSEILTILTRAVPEDSWITELNKSGDRLTISGKTPNASQLAAGLDRDGFFKRVSNSSTVIQPGENSERFTLSLELKPEDQEDDQQMQASAKRGEAE</sequence>
<proteinExistence type="predicted"/>
<dbReference type="PANTHER" id="PTHR40278:SF1">
    <property type="entry name" value="DNA UTILIZATION PROTEIN HOFN"/>
    <property type="match status" value="1"/>
</dbReference>
<dbReference type="Proteomes" id="UP000319148">
    <property type="component" value="Unassembled WGS sequence"/>
</dbReference>
<keyword evidence="4" id="KW-1185">Reference proteome</keyword>
<name>A0A501PG07_9PROT</name>
<evidence type="ECO:0000313" key="3">
    <source>
        <dbReference type="EMBL" id="TPD58977.1"/>
    </source>
</evidence>
<comment type="caution">
    <text evidence="3">The sequence shown here is derived from an EMBL/GenBank/DDBJ whole genome shotgun (WGS) entry which is preliminary data.</text>
</comment>
<dbReference type="InterPro" id="IPR052534">
    <property type="entry name" value="Extracell_DNA_Util/SecSys_Comp"/>
</dbReference>
<protein>
    <submittedName>
        <fullName evidence="3">PilN domain-containing protein</fullName>
    </submittedName>
</protein>
<feature type="region of interest" description="Disordered" evidence="1">
    <location>
        <begin position="355"/>
        <end position="377"/>
    </location>
</feature>
<evidence type="ECO:0000256" key="1">
    <source>
        <dbReference type="SAM" id="MobiDB-lite"/>
    </source>
</evidence>
<keyword evidence="2" id="KW-0472">Membrane</keyword>
<organism evidence="3 4">
    <name type="scientific">Emcibacter nanhaiensis</name>
    <dbReference type="NCBI Taxonomy" id="1505037"/>
    <lineage>
        <taxon>Bacteria</taxon>
        <taxon>Pseudomonadati</taxon>
        <taxon>Pseudomonadota</taxon>
        <taxon>Alphaproteobacteria</taxon>
        <taxon>Emcibacterales</taxon>
        <taxon>Emcibacteraceae</taxon>
        <taxon>Emcibacter</taxon>
    </lineage>
</organism>